<dbReference type="InterPro" id="IPR015895">
    <property type="entry name" value="4pyrrol_synth_GluRdtase_N"/>
</dbReference>
<comment type="catalytic activity">
    <reaction evidence="7 8 13">
        <text>(S)-4-amino-5-oxopentanoate + tRNA(Glu) + NADP(+) = L-glutamyl-tRNA(Glu) + NADPH + H(+)</text>
        <dbReference type="Rhea" id="RHEA:12344"/>
        <dbReference type="Rhea" id="RHEA-COMP:9663"/>
        <dbReference type="Rhea" id="RHEA-COMP:9680"/>
        <dbReference type="ChEBI" id="CHEBI:15378"/>
        <dbReference type="ChEBI" id="CHEBI:57501"/>
        <dbReference type="ChEBI" id="CHEBI:57783"/>
        <dbReference type="ChEBI" id="CHEBI:58349"/>
        <dbReference type="ChEBI" id="CHEBI:78442"/>
        <dbReference type="ChEBI" id="CHEBI:78520"/>
        <dbReference type="EC" id="1.2.1.70"/>
    </reaction>
</comment>
<evidence type="ECO:0000256" key="13">
    <source>
        <dbReference type="RuleBase" id="RU000584"/>
    </source>
</evidence>
<dbReference type="Proteomes" id="UP000536685">
    <property type="component" value="Unassembled WGS sequence"/>
</dbReference>
<dbReference type="NCBIfam" id="TIGR01035">
    <property type="entry name" value="hemA"/>
    <property type="match status" value="1"/>
</dbReference>
<dbReference type="InterPro" id="IPR036291">
    <property type="entry name" value="NAD(P)-bd_dom_sf"/>
</dbReference>
<keyword evidence="4 8" id="KW-0521">NADP</keyword>
<evidence type="ECO:0000313" key="17">
    <source>
        <dbReference type="EMBL" id="MBB5844865.1"/>
    </source>
</evidence>
<comment type="domain">
    <text evidence="8">Possesses an unusual extended V-shaped dimeric structure with each monomer consisting of three distinct domains arranged along a curved 'spinal' alpha-helix. The N-terminal catalytic domain specifically recognizes the glutamate moiety of the substrate. The second domain is the NADPH-binding domain, and the third C-terminal domain is responsible for dimerization.</text>
</comment>
<evidence type="ECO:0000259" key="14">
    <source>
        <dbReference type="Pfam" id="PF00745"/>
    </source>
</evidence>
<feature type="binding site" evidence="8 10">
    <location>
        <position position="111"/>
    </location>
    <ligand>
        <name>substrate</name>
    </ligand>
</feature>
<reference evidence="17 18" key="1">
    <citation type="submission" date="2020-08" db="EMBL/GenBank/DDBJ databases">
        <title>Sequencing the genomes of 1000 actinobacteria strains.</title>
        <authorList>
            <person name="Klenk H.-P."/>
        </authorList>
    </citation>
    <scope>NUCLEOTIDE SEQUENCE [LARGE SCALE GENOMIC DNA]</scope>
    <source>
        <strain evidence="17 18">DSM 105784</strain>
    </source>
</reference>
<comment type="caution">
    <text evidence="17">The sequence shown here is derived from an EMBL/GenBank/DDBJ whole genome shotgun (WGS) entry which is preliminary data.</text>
</comment>
<dbReference type="SUPFAM" id="SSF51735">
    <property type="entry name" value="NAD(P)-binding Rossmann-fold domains"/>
    <property type="match status" value="1"/>
</dbReference>
<feature type="site" description="Important for activity" evidence="8 12">
    <location>
        <position position="101"/>
    </location>
</feature>
<comment type="pathway">
    <text evidence="1 8 13">Porphyrin-containing compound metabolism; protoporphyrin-IX biosynthesis; 5-aminolevulinate from L-glutamyl-tRNA(Glu): step 1/2.</text>
</comment>
<evidence type="ECO:0000259" key="15">
    <source>
        <dbReference type="Pfam" id="PF01488"/>
    </source>
</evidence>
<comment type="similarity">
    <text evidence="2 8 13">Belongs to the glutamyl-tRNA reductase family.</text>
</comment>
<keyword evidence="5 8" id="KW-0560">Oxidoreductase</keyword>
<name>A0A841ATE8_9MICO</name>
<evidence type="ECO:0000256" key="1">
    <source>
        <dbReference type="ARBA" id="ARBA00005059"/>
    </source>
</evidence>
<dbReference type="PIRSF" id="PIRSF000445">
    <property type="entry name" value="4pyrrol_synth_GluRdtase"/>
    <property type="match status" value="1"/>
</dbReference>
<evidence type="ECO:0000256" key="7">
    <source>
        <dbReference type="ARBA" id="ARBA00047464"/>
    </source>
</evidence>
<evidence type="ECO:0000256" key="3">
    <source>
        <dbReference type="ARBA" id="ARBA00012970"/>
    </source>
</evidence>
<evidence type="ECO:0000256" key="2">
    <source>
        <dbReference type="ARBA" id="ARBA00005916"/>
    </source>
</evidence>
<dbReference type="InterPro" id="IPR000343">
    <property type="entry name" value="4pyrrol_synth_GluRdtase"/>
</dbReference>
<feature type="domain" description="Glutamyl-tRNA reductase N-terminal" evidence="16">
    <location>
        <begin position="6"/>
        <end position="158"/>
    </location>
</feature>
<feature type="domain" description="Quinate/shikimate 5-dehydrogenase/glutamyl-tRNA reductase" evidence="15">
    <location>
        <begin position="173"/>
        <end position="292"/>
    </location>
</feature>
<feature type="binding site" evidence="8 10">
    <location>
        <begin position="116"/>
        <end position="118"/>
    </location>
    <ligand>
        <name>substrate</name>
    </ligand>
</feature>
<dbReference type="GO" id="GO:0008883">
    <property type="term" value="F:glutamyl-tRNA reductase activity"/>
    <property type="evidence" value="ECO:0007669"/>
    <property type="project" value="UniProtKB-UniRule"/>
</dbReference>
<dbReference type="InterPro" id="IPR036343">
    <property type="entry name" value="GluRdtase_N_sf"/>
</dbReference>
<dbReference type="PANTHER" id="PTHR43013:SF1">
    <property type="entry name" value="GLUTAMYL-TRNA REDUCTASE"/>
    <property type="match status" value="1"/>
</dbReference>
<evidence type="ECO:0000313" key="18">
    <source>
        <dbReference type="Proteomes" id="UP000536685"/>
    </source>
</evidence>
<evidence type="ECO:0000256" key="5">
    <source>
        <dbReference type="ARBA" id="ARBA00023002"/>
    </source>
</evidence>
<dbReference type="SUPFAM" id="SSF69075">
    <property type="entry name" value="Glutamyl tRNA-reductase dimerization domain"/>
    <property type="match status" value="1"/>
</dbReference>
<sequence>MLLCLTANHQNASFDLLEKLSIGAPAAASTLVAGSAFVSGAVVLATCNRFEAYLDIDEPLTGATAVAVQSTIDAMSIASGVQPEELRRSVTVITGDAVAGHLFSVTSGLESVVVGEDEISGQVGRALDAARQSGTTSSNLDRLFQTATHTSRDVKNRTALGGAGRSLVRLALEMASSRVTDWSQTRVLLVGTGQYAATTLAALRDRGAVDVRVYSPSGRAQRFAAKYDTAFETSLPAAIGASDIVVTCTSTMAIAPADVPDDNRRLIIDLGLPRNVDPAVAGMPGVEMLDLELISKHAPIEALTAATDARALVGNAAASFTTAAVIEPAIVALRSHIFDVLDAEIERAERKAGSADSTDTVAALRHLAGVLLHAPSVRARELAREGRADEFVAALDALYGIGPAAAAVALPVDGRADESLAG</sequence>
<dbReference type="GO" id="GO:0050661">
    <property type="term" value="F:NADP binding"/>
    <property type="evidence" value="ECO:0007669"/>
    <property type="project" value="InterPro"/>
</dbReference>
<keyword evidence="18" id="KW-1185">Reference proteome</keyword>
<feature type="binding site" evidence="8 10">
    <location>
        <begin position="46"/>
        <end position="49"/>
    </location>
    <ligand>
        <name>substrate</name>
    </ligand>
</feature>
<organism evidence="17 18">
    <name type="scientific">Conyzicola lurida</name>
    <dbReference type="NCBI Taxonomy" id="1172621"/>
    <lineage>
        <taxon>Bacteria</taxon>
        <taxon>Bacillati</taxon>
        <taxon>Actinomycetota</taxon>
        <taxon>Actinomycetes</taxon>
        <taxon>Micrococcales</taxon>
        <taxon>Microbacteriaceae</taxon>
        <taxon>Conyzicola</taxon>
    </lineage>
</organism>
<dbReference type="UniPathway" id="UPA00251">
    <property type="reaction ID" value="UER00316"/>
</dbReference>
<dbReference type="EMBL" id="JACHMJ010000001">
    <property type="protein sequence ID" value="MBB5844865.1"/>
    <property type="molecule type" value="Genomic_DNA"/>
</dbReference>
<evidence type="ECO:0000256" key="6">
    <source>
        <dbReference type="ARBA" id="ARBA00023244"/>
    </source>
</evidence>
<dbReference type="InterPro" id="IPR015896">
    <property type="entry name" value="4pyrrol_synth_GluRdtase_dimer"/>
</dbReference>
<feature type="binding site" evidence="8 11">
    <location>
        <begin position="191"/>
        <end position="196"/>
    </location>
    <ligand>
        <name>NADP(+)</name>
        <dbReference type="ChEBI" id="CHEBI:58349"/>
    </ligand>
</feature>
<evidence type="ECO:0000256" key="12">
    <source>
        <dbReference type="PIRSR" id="PIRSR000445-4"/>
    </source>
</evidence>
<comment type="miscellaneous">
    <text evidence="8">During catalysis, the active site Cys acts as a nucleophile attacking the alpha-carbonyl group of tRNA-bound glutamate with the formation of a thioester intermediate between enzyme and glutamate, and the concomitant release of tRNA(Glu). The thioester intermediate is finally reduced by direct hydride transfer from NADPH, to form the product GSA.</text>
</comment>
<dbReference type="Pfam" id="PF05201">
    <property type="entry name" value="GlutR_N"/>
    <property type="match status" value="1"/>
</dbReference>
<dbReference type="Gene3D" id="3.40.50.720">
    <property type="entry name" value="NAD(P)-binding Rossmann-like Domain"/>
    <property type="match status" value="1"/>
</dbReference>
<dbReference type="PANTHER" id="PTHR43013">
    <property type="entry name" value="GLUTAMYL-TRNA REDUCTASE"/>
    <property type="match status" value="1"/>
</dbReference>
<proteinExistence type="inferred from homology"/>
<protein>
    <recommendedName>
        <fullName evidence="3 8">Glutamyl-tRNA reductase</fullName>
        <shortName evidence="8">GluTR</shortName>
        <ecNumber evidence="3 8">1.2.1.70</ecNumber>
    </recommendedName>
</protein>
<evidence type="ECO:0000256" key="4">
    <source>
        <dbReference type="ARBA" id="ARBA00022857"/>
    </source>
</evidence>
<evidence type="ECO:0000259" key="16">
    <source>
        <dbReference type="Pfam" id="PF05201"/>
    </source>
</evidence>
<keyword evidence="6 8" id="KW-0627">Porphyrin biosynthesis</keyword>
<feature type="domain" description="Tetrapyrrole biosynthesis glutamyl-tRNA reductase dimerisation" evidence="14">
    <location>
        <begin position="326"/>
        <end position="400"/>
    </location>
</feature>
<comment type="function">
    <text evidence="8">Catalyzes the NADPH-dependent reduction of glutamyl-tRNA(Glu) to glutamate 1-semialdehyde (GSA).</text>
</comment>
<dbReference type="EC" id="1.2.1.70" evidence="3 8"/>
<dbReference type="Pfam" id="PF01488">
    <property type="entry name" value="Shikimate_DH"/>
    <property type="match status" value="1"/>
</dbReference>
<evidence type="ECO:0000256" key="11">
    <source>
        <dbReference type="PIRSR" id="PIRSR000445-3"/>
    </source>
</evidence>
<dbReference type="InterPro" id="IPR036453">
    <property type="entry name" value="GluRdtase_dimer_dom_sf"/>
</dbReference>
<accession>A0A841ATE8</accession>
<dbReference type="AlphaFoldDB" id="A0A841ATE8"/>
<dbReference type="InterPro" id="IPR006151">
    <property type="entry name" value="Shikm_DH/Glu-tRNA_Rdtase"/>
</dbReference>
<feature type="active site" description="Nucleophile" evidence="8 9">
    <location>
        <position position="47"/>
    </location>
</feature>
<comment type="subunit">
    <text evidence="8">Homodimer.</text>
</comment>
<evidence type="ECO:0000256" key="9">
    <source>
        <dbReference type="PIRSR" id="PIRSR000445-1"/>
    </source>
</evidence>
<dbReference type="NCBIfam" id="NF000750">
    <property type="entry name" value="PRK00045.3-4"/>
    <property type="match status" value="1"/>
</dbReference>
<dbReference type="RefSeq" id="WP_184239431.1">
    <property type="nucleotide sequence ID" value="NZ_JACHMJ010000001.1"/>
</dbReference>
<dbReference type="HAMAP" id="MF_00087">
    <property type="entry name" value="Glu_tRNA_reductase"/>
    <property type="match status" value="1"/>
</dbReference>
<evidence type="ECO:0000256" key="8">
    <source>
        <dbReference type="HAMAP-Rule" id="MF_00087"/>
    </source>
</evidence>
<gene>
    <name evidence="8" type="primary">hemA</name>
    <name evidence="17" type="ORF">HD599_003188</name>
</gene>
<feature type="binding site" evidence="8 10">
    <location>
        <position position="122"/>
    </location>
    <ligand>
        <name>substrate</name>
    </ligand>
</feature>
<evidence type="ECO:0000256" key="10">
    <source>
        <dbReference type="PIRSR" id="PIRSR000445-2"/>
    </source>
</evidence>
<dbReference type="Gene3D" id="3.30.460.30">
    <property type="entry name" value="Glutamyl-tRNA reductase, N-terminal domain"/>
    <property type="match status" value="1"/>
</dbReference>
<dbReference type="GO" id="GO:0019353">
    <property type="term" value="P:protoporphyrinogen IX biosynthetic process from glutamate"/>
    <property type="evidence" value="ECO:0007669"/>
    <property type="project" value="TreeGrafter"/>
</dbReference>
<dbReference type="SUPFAM" id="SSF69742">
    <property type="entry name" value="Glutamyl tRNA-reductase catalytic, N-terminal domain"/>
    <property type="match status" value="1"/>
</dbReference>
<dbReference type="Pfam" id="PF00745">
    <property type="entry name" value="GlutR_dimer"/>
    <property type="match status" value="1"/>
</dbReference>